<feature type="binding site" evidence="6">
    <location>
        <position position="232"/>
    </location>
    <ligand>
        <name>L-ornithine</name>
        <dbReference type="ChEBI" id="CHEBI:46911"/>
    </ligand>
</feature>
<dbReference type="HAMAP" id="MF_01109">
    <property type="entry name" value="OTCase"/>
    <property type="match status" value="1"/>
</dbReference>
<dbReference type="Proteomes" id="UP000271472">
    <property type="component" value="Unassembled WGS sequence"/>
</dbReference>
<comment type="catalytic activity">
    <reaction evidence="5 6">
        <text>carbamoyl phosphate + L-ornithine = L-citrulline + phosphate + H(+)</text>
        <dbReference type="Rhea" id="RHEA:19513"/>
        <dbReference type="ChEBI" id="CHEBI:15378"/>
        <dbReference type="ChEBI" id="CHEBI:43474"/>
        <dbReference type="ChEBI" id="CHEBI:46911"/>
        <dbReference type="ChEBI" id="CHEBI:57743"/>
        <dbReference type="ChEBI" id="CHEBI:58228"/>
        <dbReference type="EC" id="2.1.3.3"/>
    </reaction>
</comment>
<dbReference type="InterPro" id="IPR006131">
    <property type="entry name" value="Asp_carbamoyltransf_Asp/Orn-bd"/>
</dbReference>
<evidence type="ECO:0000259" key="8">
    <source>
        <dbReference type="Pfam" id="PF02729"/>
    </source>
</evidence>
<sequence length="331" mass="37011">MGVNLSGRPFLRLLDFSTEEIEYLLKLSKNFKDMKRAGVPHRYLEGKNIVLLFQKTSTRTRCAFEVGAMDLGMGVTYLDPNSSQMGKKESIEDTARVLGRMYDGIEFRGFAQTDVEDLAANAGVPVWNGLTTEWHPTQMLADILTVQENFNYDIKGRTLVFMGDCKNNVARSLMVVCSKLGMNFVACGPKHCMPGDDVVEACKPIAAENGCTILLTDDPKEACTNADVIYTDVWVSMGEPDEVWAERIKELEPYRVTAELMALAKPEAIFLHCLPAFHDTNTTIGAQKAEQFGITEMEVTDEVFESKQSKVFDEAENRMHTIKAVMYATLK</sequence>
<reference evidence="10" key="1">
    <citation type="submission" date="2018-05" db="EMBL/GenBank/DDBJ databases">
        <title>Genome Sequencing of selected type strains of the family Eggerthellaceae.</title>
        <authorList>
            <person name="Danylec N."/>
            <person name="Stoll D.A."/>
            <person name="Doetsch A."/>
            <person name="Huch M."/>
        </authorList>
    </citation>
    <scope>NUCLEOTIDE SEQUENCE [LARGE SCALE GENOMIC DNA]</scope>
    <source>
        <strain evidence="10">DSM 22006</strain>
    </source>
</reference>
<feature type="binding site" evidence="6">
    <location>
        <position position="108"/>
    </location>
    <ligand>
        <name>carbamoyl phosphate</name>
        <dbReference type="ChEBI" id="CHEBI:58228"/>
    </ligand>
</feature>
<gene>
    <name evidence="9" type="primary">argF</name>
    <name evidence="9" type="ORF">DMP05_02470</name>
</gene>
<evidence type="ECO:0000256" key="6">
    <source>
        <dbReference type="HAMAP-Rule" id="MF_01109"/>
    </source>
</evidence>
<evidence type="ECO:0000256" key="3">
    <source>
        <dbReference type="ARBA" id="ARBA00013007"/>
    </source>
</evidence>
<name>A0A3N0II03_9ACTN</name>
<evidence type="ECO:0000313" key="10">
    <source>
        <dbReference type="Proteomes" id="UP000271472"/>
    </source>
</evidence>
<evidence type="ECO:0000259" key="7">
    <source>
        <dbReference type="Pfam" id="PF00185"/>
    </source>
</evidence>
<dbReference type="InterPro" id="IPR024904">
    <property type="entry name" value="OTCase_ArgI"/>
</dbReference>
<dbReference type="EMBL" id="QIBZ01000003">
    <property type="protein sequence ID" value="RNM36654.1"/>
    <property type="molecule type" value="Genomic_DNA"/>
</dbReference>
<dbReference type="AlphaFoldDB" id="A0A3N0II03"/>
<protein>
    <recommendedName>
        <fullName evidence="3 6">Ornithine carbamoyltransferase</fullName>
        <shortName evidence="6">OTCase</shortName>
        <ecNumber evidence="3 6">2.1.3.3</ecNumber>
    </recommendedName>
</protein>
<dbReference type="NCBIfam" id="TIGR00658">
    <property type="entry name" value="orni_carb_tr"/>
    <property type="match status" value="1"/>
</dbReference>
<dbReference type="SUPFAM" id="SSF53671">
    <property type="entry name" value="Aspartate/ornithine carbamoyltransferase"/>
    <property type="match status" value="1"/>
</dbReference>
<evidence type="ECO:0000256" key="5">
    <source>
        <dbReference type="ARBA" id="ARBA00048772"/>
    </source>
</evidence>
<dbReference type="InterPro" id="IPR006132">
    <property type="entry name" value="Asp/Orn_carbamoyltranf_P-bd"/>
</dbReference>
<dbReference type="GO" id="GO:0019240">
    <property type="term" value="P:citrulline biosynthetic process"/>
    <property type="evidence" value="ECO:0007669"/>
    <property type="project" value="TreeGrafter"/>
</dbReference>
<evidence type="ECO:0000313" key="9">
    <source>
        <dbReference type="EMBL" id="RNM36654.1"/>
    </source>
</evidence>
<feature type="binding site" evidence="6">
    <location>
        <position position="168"/>
    </location>
    <ligand>
        <name>L-ornithine</name>
        <dbReference type="ChEBI" id="CHEBI:46911"/>
    </ligand>
</feature>
<organism evidence="9 10">
    <name type="scientific">Slackia isoflavoniconvertens</name>
    <dbReference type="NCBI Taxonomy" id="572010"/>
    <lineage>
        <taxon>Bacteria</taxon>
        <taxon>Bacillati</taxon>
        <taxon>Actinomycetota</taxon>
        <taxon>Coriobacteriia</taxon>
        <taxon>Eggerthellales</taxon>
        <taxon>Eggerthellaceae</taxon>
        <taxon>Slackia</taxon>
    </lineage>
</organism>
<dbReference type="GO" id="GO:0016597">
    <property type="term" value="F:amino acid binding"/>
    <property type="evidence" value="ECO:0007669"/>
    <property type="project" value="InterPro"/>
</dbReference>
<feature type="binding site" evidence="6">
    <location>
        <begin position="57"/>
        <end position="60"/>
    </location>
    <ligand>
        <name>carbamoyl phosphate</name>
        <dbReference type="ChEBI" id="CHEBI:58228"/>
    </ligand>
</feature>
<dbReference type="FunFam" id="3.40.50.1370:FF:000008">
    <property type="entry name" value="Ornithine carbamoyltransferase"/>
    <property type="match status" value="1"/>
</dbReference>
<dbReference type="GO" id="GO:0005737">
    <property type="term" value="C:cytoplasm"/>
    <property type="evidence" value="ECO:0007669"/>
    <property type="project" value="UniProtKB-SubCell"/>
</dbReference>
<dbReference type="GeneID" id="98662922"/>
<dbReference type="RefSeq" id="WP_123218998.1">
    <property type="nucleotide sequence ID" value="NZ_CALIRK010000002.1"/>
</dbReference>
<feature type="binding site" evidence="6">
    <location>
        <begin position="236"/>
        <end position="237"/>
    </location>
    <ligand>
        <name>L-ornithine</name>
        <dbReference type="ChEBI" id="CHEBI:46911"/>
    </ligand>
</feature>
<feature type="binding site" evidence="6">
    <location>
        <begin position="273"/>
        <end position="274"/>
    </location>
    <ligand>
        <name>carbamoyl phosphate</name>
        <dbReference type="ChEBI" id="CHEBI:58228"/>
    </ligand>
</feature>
<keyword evidence="6" id="KW-0963">Cytoplasm</keyword>
<dbReference type="GO" id="GO:0004585">
    <property type="term" value="F:ornithine carbamoyltransferase activity"/>
    <property type="evidence" value="ECO:0007669"/>
    <property type="project" value="UniProtKB-UniRule"/>
</dbReference>
<feature type="domain" description="Aspartate/ornithine carbamoyltransferase carbamoyl-P binding" evidence="8">
    <location>
        <begin position="8"/>
        <end position="148"/>
    </location>
</feature>
<dbReference type="InterPro" id="IPR006130">
    <property type="entry name" value="Asp/Orn_carbamoylTrfase"/>
</dbReference>
<dbReference type="Pfam" id="PF00185">
    <property type="entry name" value="OTCace"/>
    <property type="match status" value="1"/>
</dbReference>
<evidence type="ECO:0000256" key="2">
    <source>
        <dbReference type="ARBA" id="ARBA00007805"/>
    </source>
</evidence>
<comment type="similarity">
    <text evidence="2 6">Belongs to the aspartate/ornithine carbamoyltransferase superfamily. OTCase family.</text>
</comment>
<accession>A0A3N0II03</accession>
<keyword evidence="10" id="KW-1185">Reference proteome</keyword>
<dbReference type="Gene3D" id="3.40.50.1370">
    <property type="entry name" value="Aspartate/ornithine carbamoyltransferase"/>
    <property type="match status" value="2"/>
</dbReference>
<feature type="domain" description="Aspartate/ornithine carbamoyltransferase Asp/Orn-binding" evidence="7">
    <location>
        <begin position="155"/>
        <end position="328"/>
    </location>
</feature>
<evidence type="ECO:0000256" key="1">
    <source>
        <dbReference type="ARBA" id="ARBA00003822"/>
    </source>
</evidence>
<feature type="binding site" evidence="6">
    <location>
        <position position="84"/>
    </location>
    <ligand>
        <name>carbamoyl phosphate</name>
        <dbReference type="ChEBI" id="CHEBI:58228"/>
    </ligand>
</feature>
<dbReference type="Pfam" id="PF02729">
    <property type="entry name" value="OTCace_N"/>
    <property type="match status" value="1"/>
</dbReference>
<dbReference type="EC" id="2.1.3.3" evidence="3 6"/>
<comment type="function">
    <text evidence="1">Reversibly catalyzes the transfer of the carbamoyl group from carbamoyl phosphate (CP) to the N(epsilon) atom of ornithine (ORN) to produce L-citrulline.</text>
</comment>
<dbReference type="NCBIfam" id="NF001986">
    <property type="entry name" value="PRK00779.1"/>
    <property type="match status" value="1"/>
</dbReference>
<evidence type="ECO:0000256" key="4">
    <source>
        <dbReference type="ARBA" id="ARBA00022679"/>
    </source>
</evidence>
<dbReference type="OrthoDB" id="9802587at2"/>
<keyword evidence="4 6" id="KW-0808">Transferase</keyword>
<dbReference type="InterPro" id="IPR002292">
    <property type="entry name" value="Orn/put_carbamltrans"/>
</dbReference>
<feature type="binding site" evidence="6">
    <location>
        <begin position="135"/>
        <end position="138"/>
    </location>
    <ligand>
        <name>carbamoyl phosphate</name>
        <dbReference type="ChEBI" id="CHEBI:58228"/>
    </ligand>
</feature>
<dbReference type="PRINTS" id="PR00102">
    <property type="entry name" value="OTCASE"/>
</dbReference>
<dbReference type="PANTHER" id="PTHR45753">
    <property type="entry name" value="ORNITHINE CARBAMOYLTRANSFERASE, MITOCHONDRIAL"/>
    <property type="match status" value="1"/>
</dbReference>
<proteinExistence type="inferred from homology"/>
<comment type="caution">
    <text evidence="9">The sequence shown here is derived from an EMBL/GenBank/DDBJ whole genome shotgun (WGS) entry which is preliminary data.</text>
</comment>
<dbReference type="GO" id="GO:0042450">
    <property type="term" value="P:L-arginine biosynthetic process via ornithine"/>
    <property type="evidence" value="ECO:0007669"/>
    <property type="project" value="UniProtKB-UniRule"/>
</dbReference>
<dbReference type="InterPro" id="IPR036901">
    <property type="entry name" value="Asp/Orn_carbamoylTrfase_sf"/>
</dbReference>
<feature type="binding site" evidence="6">
    <location>
        <position position="318"/>
    </location>
    <ligand>
        <name>carbamoyl phosphate</name>
        <dbReference type="ChEBI" id="CHEBI:58228"/>
    </ligand>
</feature>
<dbReference type="PANTHER" id="PTHR45753:SF2">
    <property type="entry name" value="ORNITHINE CARBAMOYLTRANSFERASE"/>
    <property type="match status" value="1"/>
</dbReference>
<dbReference type="PRINTS" id="PR00100">
    <property type="entry name" value="AOTCASE"/>
</dbReference>
<comment type="subcellular location">
    <subcellularLocation>
        <location evidence="6">Cytoplasm</location>
    </subcellularLocation>
</comment>
<dbReference type="PROSITE" id="PS00097">
    <property type="entry name" value="CARBAMOYLTRANSFERASE"/>
    <property type="match status" value="1"/>
</dbReference>